<feature type="transmembrane region" description="Helical" evidence="1">
    <location>
        <begin position="127"/>
        <end position="160"/>
    </location>
</feature>
<comment type="caution">
    <text evidence="2">The sequence shown here is derived from an EMBL/GenBank/DDBJ whole genome shotgun (WGS) entry which is preliminary data.</text>
</comment>
<dbReference type="InterPro" id="IPR004697">
    <property type="entry name" value="AbgT"/>
</dbReference>
<protein>
    <submittedName>
        <fullName evidence="2">Aminobenzoyl-glutamate transport protein</fullName>
    </submittedName>
</protein>
<dbReference type="PANTHER" id="PTHR30282">
    <property type="entry name" value="P-AMINOBENZOYL GLUTAMATE TRANSPORTER"/>
    <property type="match status" value="1"/>
</dbReference>
<feature type="transmembrane region" description="Helical" evidence="1">
    <location>
        <begin position="167"/>
        <end position="187"/>
    </location>
</feature>
<dbReference type="Pfam" id="PF03806">
    <property type="entry name" value="ABG_transport"/>
    <property type="match status" value="1"/>
</dbReference>
<gene>
    <name evidence="2" type="ORF">ABID14_002005</name>
</gene>
<feature type="transmembrane region" description="Helical" evidence="1">
    <location>
        <begin position="447"/>
        <end position="464"/>
    </location>
</feature>
<feature type="transmembrane region" description="Helical" evidence="1">
    <location>
        <begin position="268"/>
        <end position="285"/>
    </location>
</feature>
<keyword evidence="1" id="KW-1133">Transmembrane helix</keyword>
<feature type="transmembrane region" description="Helical" evidence="1">
    <location>
        <begin position="476"/>
        <end position="501"/>
    </location>
</feature>
<dbReference type="PANTHER" id="PTHR30282:SF0">
    <property type="entry name" value="P-AMINOBENZOYL-GLUTAMATE TRANSPORT PROTEIN"/>
    <property type="match status" value="1"/>
</dbReference>
<feature type="transmembrane region" description="Helical" evidence="1">
    <location>
        <begin position="217"/>
        <end position="236"/>
    </location>
</feature>
<proteinExistence type="predicted"/>
<feature type="transmembrane region" description="Helical" evidence="1">
    <location>
        <begin position="88"/>
        <end position="107"/>
    </location>
</feature>
<feature type="transmembrane region" description="Helical" evidence="1">
    <location>
        <begin position="305"/>
        <end position="325"/>
    </location>
</feature>
<feature type="transmembrane region" description="Helical" evidence="1">
    <location>
        <begin position="346"/>
        <end position="366"/>
    </location>
</feature>
<dbReference type="RefSeq" id="WP_354369573.1">
    <property type="nucleotide sequence ID" value="NZ_JBEPMA010000024.1"/>
</dbReference>
<keyword evidence="3" id="KW-1185">Reference proteome</keyword>
<evidence type="ECO:0000256" key="1">
    <source>
        <dbReference type="SAM" id="Phobius"/>
    </source>
</evidence>
<organism evidence="2 3">
    <name type="scientific">Peptoniphilus olsenii</name>
    <dbReference type="NCBI Taxonomy" id="411570"/>
    <lineage>
        <taxon>Bacteria</taxon>
        <taxon>Bacillati</taxon>
        <taxon>Bacillota</taxon>
        <taxon>Tissierellia</taxon>
        <taxon>Tissierellales</taxon>
        <taxon>Peptoniphilaceae</taxon>
        <taxon>Peptoniphilus</taxon>
    </lineage>
</organism>
<sequence length="521" mass="55715">MTKKVKDNNDVGGFLKGVEKAGNALPHPAMIFVILSLIVVIISHFAAKAGLNVTYFDAKAGEEVTKEAVSLLNWEGLRYIFNSATTNFTNFAPLGTVLVAMLGVGVAENSGLFAAALKKMLSNVNPTLLAATVVFAGVMSNVASDAGYLIVIPLGALIFANAGRHPLAGIAAAFAGVSGGFSANLIIGTTDPLLTNITNEALKAGGIDVQLAATCNWYFLFASTFLVTIIGTLVTTKIVEKNLGEYHGTYEPDEEPITDLERKGLRNALIGILVYIVIMAVLMFPANAPFRSFEETANALTLKEFLGNGLILALLLLFLVPGVIYGKTVGTIKDSQDLVDQMTKAMQGLGGFLVLAFFCAQFVEYFSKTNLALILAKNGAEFLESVGLNGLPLLILFVFVSAFINLFIGSASAKWAIMAPIFVPMMYEIGLSPALTQVAYRIGDSTTNIITPLMAYFAMIVVFMQKYDKKAGLGTLTSMMLPYSLSFLGGWTVFLIIWYVLGIPVGPDAPLNVADMAMFMF</sequence>
<feature type="transmembrane region" description="Helical" evidence="1">
    <location>
        <begin position="386"/>
        <end position="408"/>
    </location>
</feature>
<accession>A0ABV2JCA4</accession>
<keyword evidence="1" id="KW-0472">Membrane</keyword>
<evidence type="ECO:0000313" key="3">
    <source>
        <dbReference type="Proteomes" id="UP001549162"/>
    </source>
</evidence>
<dbReference type="EMBL" id="JBEPMA010000024">
    <property type="protein sequence ID" value="MET3618366.1"/>
    <property type="molecule type" value="Genomic_DNA"/>
</dbReference>
<reference evidence="2 3" key="1">
    <citation type="submission" date="2024-06" db="EMBL/GenBank/DDBJ databases">
        <title>Genomic Encyclopedia of Type Strains, Phase IV (KMG-IV): sequencing the most valuable type-strain genomes for metagenomic binning, comparative biology and taxonomic classification.</title>
        <authorList>
            <person name="Goeker M."/>
        </authorList>
    </citation>
    <scope>NUCLEOTIDE SEQUENCE [LARGE SCALE GENOMIC DNA]</scope>
    <source>
        <strain evidence="2 3">DSM 21460</strain>
    </source>
</reference>
<feature type="transmembrane region" description="Helical" evidence="1">
    <location>
        <begin position="415"/>
        <end position="435"/>
    </location>
</feature>
<evidence type="ECO:0000313" key="2">
    <source>
        <dbReference type="EMBL" id="MET3618366.1"/>
    </source>
</evidence>
<dbReference type="Proteomes" id="UP001549162">
    <property type="component" value="Unassembled WGS sequence"/>
</dbReference>
<name>A0ABV2JCA4_9FIRM</name>
<keyword evidence="1" id="KW-0812">Transmembrane</keyword>
<feature type="transmembrane region" description="Helical" evidence="1">
    <location>
        <begin position="29"/>
        <end position="47"/>
    </location>
</feature>